<evidence type="ECO:0000256" key="6">
    <source>
        <dbReference type="ARBA" id="ARBA00022723"/>
    </source>
</evidence>
<dbReference type="EMBL" id="JAAAIN010000043">
    <property type="protein sequence ID" value="KAG0322053.1"/>
    <property type="molecule type" value="Genomic_DNA"/>
</dbReference>
<dbReference type="PANTHER" id="PTHR10682">
    <property type="entry name" value="POLY A POLYMERASE"/>
    <property type="match status" value="1"/>
</dbReference>
<evidence type="ECO:0000259" key="17">
    <source>
        <dbReference type="Pfam" id="PF04928"/>
    </source>
</evidence>
<dbReference type="GO" id="GO:0031123">
    <property type="term" value="P:RNA 3'-end processing"/>
    <property type="evidence" value="ECO:0007669"/>
    <property type="project" value="InterPro"/>
</dbReference>
<keyword evidence="5 11" id="KW-0808">Transferase</keyword>
<dbReference type="FunFam" id="3.30.460.10:FF:000002">
    <property type="entry name" value="Poly(A) polymerase alpha, putative"/>
    <property type="match status" value="1"/>
</dbReference>
<feature type="binding site" evidence="13">
    <location>
        <position position="163"/>
    </location>
    <ligand>
        <name>Mg(2+)</name>
        <dbReference type="ChEBI" id="CHEBI:18420"/>
        <label>2</label>
        <note>catalytic</note>
    </ligand>
</feature>
<keyword evidence="15" id="KW-0472">Membrane</keyword>
<dbReference type="OrthoDB" id="412748at2759"/>
<evidence type="ECO:0000256" key="7">
    <source>
        <dbReference type="ARBA" id="ARBA00022741"/>
    </source>
</evidence>
<keyword evidence="4 11" id="KW-0507">mRNA processing</keyword>
<evidence type="ECO:0000259" key="18">
    <source>
        <dbReference type="Pfam" id="PF20750"/>
    </source>
</evidence>
<feature type="binding site" evidence="12">
    <location>
        <position position="163"/>
    </location>
    <ligand>
        <name>ATP</name>
        <dbReference type="ChEBI" id="CHEBI:30616"/>
    </ligand>
</feature>
<dbReference type="GO" id="GO:0005634">
    <property type="term" value="C:nucleus"/>
    <property type="evidence" value="ECO:0007669"/>
    <property type="project" value="UniProtKB-SubCell"/>
</dbReference>
<keyword evidence="15" id="KW-1133">Transmembrane helix</keyword>
<evidence type="ECO:0000256" key="10">
    <source>
        <dbReference type="ARBA" id="ARBA00023242"/>
    </source>
</evidence>
<feature type="binding site" evidence="12">
    <location>
        <begin position="96"/>
        <end position="98"/>
    </location>
    <ligand>
        <name>ATP</name>
        <dbReference type="ChEBI" id="CHEBI:30616"/>
    </ligand>
</feature>
<evidence type="ECO:0000256" key="8">
    <source>
        <dbReference type="ARBA" id="ARBA00022840"/>
    </source>
</evidence>
<evidence type="ECO:0000256" key="5">
    <source>
        <dbReference type="ARBA" id="ARBA00022679"/>
    </source>
</evidence>
<dbReference type="Gene3D" id="3.30.460.10">
    <property type="entry name" value="Beta Polymerase, domain 2"/>
    <property type="match status" value="1"/>
</dbReference>
<dbReference type="InterPro" id="IPR011068">
    <property type="entry name" value="NuclTrfase_I-like_C"/>
</dbReference>
<feature type="binding site" evidence="13">
    <location>
        <position position="109"/>
    </location>
    <ligand>
        <name>Mg(2+)</name>
        <dbReference type="ChEBI" id="CHEBI:18420"/>
        <label>1</label>
        <note>catalytic</note>
    </ligand>
</feature>
<feature type="compositionally biased region" description="Polar residues" evidence="14">
    <location>
        <begin position="593"/>
        <end position="608"/>
    </location>
</feature>
<comment type="caution">
    <text evidence="19">The sequence shown here is derived from an EMBL/GenBank/DDBJ whole genome shotgun (WGS) entry which is preliminary data.</text>
</comment>
<evidence type="ECO:0000256" key="14">
    <source>
        <dbReference type="SAM" id="MobiDB-lite"/>
    </source>
</evidence>
<evidence type="ECO:0000256" key="15">
    <source>
        <dbReference type="SAM" id="Phobius"/>
    </source>
</evidence>
<dbReference type="Pfam" id="PF04926">
    <property type="entry name" value="PAP_RNA-bind"/>
    <property type="match status" value="1"/>
</dbReference>
<dbReference type="EC" id="2.7.7.19" evidence="11"/>
<dbReference type="SUPFAM" id="SSF81631">
    <property type="entry name" value="PAP/OAS1 substrate-binding domain"/>
    <property type="match status" value="1"/>
</dbReference>
<dbReference type="PIRSF" id="PIRSF018425">
    <property type="entry name" value="PolyA_polymerase"/>
    <property type="match status" value="1"/>
</dbReference>
<feature type="transmembrane region" description="Helical" evidence="15">
    <location>
        <begin position="231"/>
        <end position="250"/>
    </location>
</feature>
<dbReference type="CDD" id="cd05402">
    <property type="entry name" value="NT_PAP_TUTase"/>
    <property type="match status" value="1"/>
</dbReference>
<dbReference type="SUPFAM" id="SSF81301">
    <property type="entry name" value="Nucleotidyltransferase"/>
    <property type="match status" value="1"/>
</dbReference>
<dbReference type="InterPro" id="IPR048840">
    <property type="entry name" value="PolA_pol_NTPase"/>
</dbReference>
<evidence type="ECO:0000256" key="4">
    <source>
        <dbReference type="ARBA" id="ARBA00022664"/>
    </source>
</evidence>
<keyword evidence="6 13" id="KW-0479">Metal-binding</keyword>
<keyword evidence="20" id="KW-1185">Reference proteome</keyword>
<comment type="catalytic activity">
    <reaction evidence="11">
        <text>RNA(n) + ATP = RNA(n)-3'-adenine ribonucleotide + diphosphate</text>
        <dbReference type="Rhea" id="RHEA:11332"/>
        <dbReference type="Rhea" id="RHEA-COMP:14527"/>
        <dbReference type="Rhea" id="RHEA-COMP:17347"/>
        <dbReference type="ChEBI" id="CHEBI:30616"/>
        <dbReference type="ChEBI" id="CHEBI:33019"/>
        <dbReference type="ChEBI" id="CHEBI:140395"/>
        <dbReference type="ChEBI" id="CHEBI:173115"/>
        <dbReference type="EC" id="2.7.7.19"/>
    </reaction>
</comment>
<sequence>MSNQNGAQRRLGVTMPISEAFPTKEDLESSDRLLQALKDQGLFESEEESQRRQGYEPEIVLGKLDKMVKEFVYVVYVRKGYAEQIAKEAGGKIFTFGSYRLGVHGSGTDIDTLCVVPRYVEREDFFQVMYDMLRLRPEVTELAAVPDAFTPVITMSFSDIPIDLTFARLGLTTIPDTLDLSDGALLRNLDDRCIRSVNGSRVTDEVLRLVPNIPTFRLTLRCVKLWAHRRAVYSNMMGFLGGIAWAMLVARVCQLYPNACAATIISRFFSILHQWPWPQPVLLKPIEEGPLQVRVWNPKLYQADKAHKMPIITPAYPSMCATHNVTDSTKAVMLSEFKDAAELVNRIMSQRAPWSTLFTKDDFFTRYRHYLQVIASSDSEERHLTWSGLVESRIRHLVAKLERIDNLVLAHPYTKGFSKVIKYKTAAEKEDAAHGIINAQAQEAAEGAVDSADVQTMWISVYYIGLCIPVREEGSKAHRKLDLYRPKEEFTEIVKSWDKYDEQTMGIVVQHIRSSALPADVLPAEALEDAEQKKNKRSKSGKKNAAAPDARPPTKKRRGSAAQNGVASDAASVTSVTSADTPGTPSAIASPIVKSNVSTASTPVLPQA</sequence>
<keyword evidence="7 11" id="KW-0547">Nucleotide-binding</keyword>
<dbReference type="InterPro" id="IPR007012">
    <property type="entry name" value="PolA_pol_cen_dom"/>
</dbReference>
<reference evidence="19" key="1">
    <citation type="journal article" date="2020" name="Fungal Divers.">
        <title>Resolving the Mortierellaceae phylogeny through synthesis of multi-gene phylogenetics and phylogenomics.</title>
        <authorList>
            <person name="Vandepol N."/>
            <person name="Liber J."/>
            <person name="Desiro A."/>
            <person name="Na H."/>
            <person name="Kennedy M."/>
            <person name="Barry K."/>
            <person name="Grigoriev I.V."/>
            <person name="Miller A.N."/>
            <person name="O'Donnell K."/>
            <person name="Stajich J.E."/>
            <person name="Bonito G."/>
        </authorList>
    </citation>
    <scope>NUCLEOTIDE SEQUENCE</scope>
    <source>
        <strain evidence="19">NVP60</strain>
    </source>
</reference>
<evidence type="ECO:0000256" key="1">
    <source>
        <dbReference type="ARBA" id="ARBA00001936"/>
    </source>
</evidence>
<dbReference type="InterPro" id="IPR007010">
    <property type="entry name" value="PolA_pol_RNA-bd_dom"/>
</dbReference>
<comment type="cofactor">
    <cofactor evidence="13">
        <name>Mg(2+)</name>
        <dbReference type="ChEBI" id="CHEBI:18420"/>
    </cofactor>
    <text evidence="13">Binds 2 magnesium ions. Also active with manganese.</text>
</comment>
<feature type="domain" description="Poly(A) polymerase nucleotidyltransferase" evidence="18">
    <location>
        <begin position="12"/>
        <end position="210"/>
    </location>
</feature>
<name>A0A9P6RKZ8_9FUNG</name>
<comment type="cofactor">
    <cofactor evidence="1">
        <name>Mn(2+)</name>
        <dbReference type="ChEBI" id="CHEBI:29035"/>
    </cofactor>
</comment>
<feature type="binding site" evidence="12">
    <location>
        <begin position="109"/>
        <end position="111"/>
    </location>
    <ligand>
        <name>ATP</name>
        <dbReference type="ChEBI" id="CHEBI:30616"/>
    </ligand>
</feature>
<feature type="binding site" evidence="13">
    <location>
        <position position="109"/>
    </location>
    <ligand>
        <name>Mg(2+)</name>
        <dbReference type="ChEBI" id="CHEBI:18420"/>
        <label>2</label>
        <note>catalytic</note>
    </ligand>
</feature>
<dbReference type="FunFam" id="1.10.1410.10:FF:000001">
    <property type="entry name" value="Putative poly(A) polymerase gamma"/>
    <property type="match status" value="1"/>
</dbReference>
<dbReference type="GO" id="GO:0046872">
    <property type="term" value="F:metal ion binding"/>
    <property type="evidence" value="ECO:0007669"/>
    <property type="project" value="UniProtKB-KW"/>
</dbReference>
<proteinExistence type="inferred from homology"/>
<feature type="binding site" evidence="13">
    <location>
        <position position="111"/>
    </location>
    <ligand>
        <name>Mg(2+)</name>
        <dbReference type="ChEBI" id="CHEBI:18420"/>
        <label>1</label>
        <note>catalytic</note>
    </ligand>
</feature>
<organism evidence="19 20">
    <name type="scientific">Linnemannia gamsii</name>
    <dbReference type="NCBI Taxonomy" id="64522"/>
    <lineage>
        <taxon>Eukaryota</taxon>
        <taxon>Fungi</taxon>
        <taxon>Fungi incertae sedis</taxon>
        <taxon>Mucoromycota</taxon>
        <taxon>Mortierellomycotina</taxon>
        <taxon>Mortierellomycetes</taxon>
        <taxon>Mortierellales</taxon>
        <taxon>Mortierellaceae</taxon>
        <taxon>Linnemannia</taxon>
    </lineage>
</organism>
<evidence type="ECO:0000256" key="12">
    <source>
        <dbReference type="PIRSR" id="PIRSR018425-1"/>
    </source>
</evidence>
<dbReference type="InterPro" id="IPR043519">
    <property type="entry name" value="NT_sf"/>
</dbReference>
<comment type="similarity">
    <text evidence="3 11">Belongs to the poly(A) polymerase family.</text>
</comment>
<evidence type="ECO:0000256" key="13">
    <source>
        <dbReference type="PIRSR" id="PIRSR018425-2"/>
    </source>
</evidence>
<dbReference type="Gene3D" id="3.30.70.590">
    <property type="entry name" value="Poly(A) polymerase predicted RNA binding domain"/>
    <property type="match status" value="1"/>
</dbReference>
<dbReference type="GO" id="GO:1990817">
    <property type="term" value="F:poly(A) RNA polymerase activity"/>
    <property type="evidence" value="ECO:0007669"/>
    <property type="project" value="UniProtKB-UniRule"/>
</dbReference>
<evidence type="ECO:0000256" key="2">
    <source>
        <dbReference type="ARBA" id="ARBA00004123"/>
    </source>
</evidence>
<evidence type="ECO:0000256" key="9">
    <source>
        <dbReference type="ARBA" id="ARBA00022842"/>
    </source>
</evidence>
<protein>
    <recommendedName>
        <fullName evidence="11">Poly(A) polymerase</fullName>
        <ecNumber evidence="11">2.7.7.19</ecNumber>
    </recommendedName>
</protein>
<dbReference type="Pfam" id="PF04928">
    <property type="entry name" value="PAP_central"/>
    <property type="match status" value="1"/>
</dbReference>
<comment type="function">
    <text evidence="11">Polymerase that creates the 3'-poly(A) tail of mRNA's.</text>
</comment>
<dbReference type="Proteomes" id="UP000823405">
    <property type="component" value="Unassembled WGS sequence"/>
</dbReference>
<evidence type="ECO:0000259" key="16">
    <source>
        <dbReference type="Pfam" id="PF04926"/>
    </source>
</evidence>
<feature type="compositionally biased region" description="Low complexity" evidence="14">
    <location>
        <begin position="566"/>
        <end position="581"/>
    </location>
</feature>
<feature type="binding site" evidence="13">
    <location>
        <position position="111"/>
    </location>
    <ligand>
        <name>Mg(2+)</name>
        <dbReference type="ChEBI" id="CHEBI:18420"/>
        <label>2</label>
        <note>catalytic</note>
    </ligand>
</feature>
<dbReference type="Pfam" id="PF20750">
    <property type="entry name" value="PAP_NTPase"/>
    <property type="match status" value="1"/>
</dbReference>
<gene>
    <name evidence="19" type="primary">PAP1</name>
    <name evidence="19" type="ORF">BGZ97_009105</name>
</gene>
<evidence type="ECO:0000256" key="11">
    <source>
        <dbReference type="PIRNR" id="PIRNR018425"/>
    </source>
</evidence>
<dbReference type="PANTHER" id="PTHR10682:SF10">
    <property type="entry name" value="POLYNUCLEOTIDE ADENYLYLTRANSFERASE"/>
    <property type="match status" value="1"/>
</dbReference>
<dbReference type="AlphaFoldDB" id="A0A9P6RKZ8"/>
<dbReference type="GO" id="GO:0003723">
    <property type="term" value="F:RNA binding"/>
    <property type="evidence" value="ECO:0007669"/>
    <property type="project" value="UniProtKB-UniRule"/>
</dbReference>
<feature type="binding site" evidence="12">
    <location>
        <position position="233"/>
    </location>
    <ligand>
        <name>ATP</name>
        <dbReference type="ChEBI" id="CHEBI:30616"/>
    </ligand>
</feature>
<comment type="subcellular location">
    <subcellularLocation>
        <location evidence="2 11">Nucleus</location>
    </subcellularLocation>
</comment>
<feature type="domain" description="Poly(A) polymerase RNA-binding" evidence="16">
    <location>
        <begin position="362"/>
        <end position="523"/>
    </location>
</feature>
<dbReference type="GO" id="GO:0005524">
    <property type="term" value="F:ATP binding"/>
    <property type="evidence" value="ECO:0007669"/>
    <property type="project" value="UniProtKB-UniRule"/>
</dbReference>
<keyword evidence="8 11" id="KW-0067">ATP-binding</keyword>
<keyword evidence="15" id="KW-0812">Transmembrane</keyword>
<accession>A0A9P6RKZ8</accession>
<dbReference type="SUPFAM" id="SSF55003">
    <property type="entry name" value="PAP/Archaeal CCA-adding enzyme, C-terminal domain"/>
    <property type="match status" value="1"/>
</dbReference>
<dbReference type="InterPro" id="IPR014492">
    <property type="entry name" value="PolyA_polymerase"/>
</dbReference>
<dbReference type="GO" id="GO:0006397">
    <property type="term" value="P:mRNA processing"/>
    <property type="evidence" value="ECO:0007669"/>
    <property type="project" value="UniProtKB-KW"/>
</dbReference>
<feature type="domain" description="Poly(A) polymerase central" evidence="17">
    <location>
        <begin position="215"/>
        <end position="360"/>
    </location>
</feature>
<feature type="region of interest" description="Disordered" evidence="14">
    <location>
        <begin position="529"/>
        <end position="608"/>
    </location>
</feature>
<dbReference type="Gene3D" id="1.10.1410.10">
    <property type="match status" value="1"/>
</dbReference>
<keyword evidence="9 13" id="KW-0460">Magnesium</keyword>
<evidence type="ECO:0000313" key="19">
    <source>
        <dbReference type="EMBL" id="KAG0322053.1"/>
    </source>
</evidence>
<evidence type="ECO:0000256" key="3">
    <source>
        <dbReference type="ARBA" id="ARBA00010912"/>
    </source>
</evidence>
<keyword evidence="10 11" id="KW-0539">Nucleus</keyword>
<keyword evidence="19" id="KW-0548">Nucleotidyltransferase</keyword>
<evidence type="ECO:0000313" key="20">
    <source>
        <dbReference type="Proteomes" id="UP000823405"/>
    </source>
</evidence>
<feature type="binding site" evidence="12">
    <location>
        <position position="224"/>
    </location>
    <ligand>
        <name>ATP</name>
        <dbReference type="ChEBI" id="CHEBI:30616"/>
    </ligand>
</feature>